<comment type="caution">
    <text evidence="2">The sequence shown here is derived from an EMBL/GenBank/DDBJ whole genome shotgun (WGS) entry which is preliminary data.</text>
</comment>
<feature type="domain" description="RRXRR" evidence="1">
    <location>
        <begin position="2"/>
        <end position="60"/>
    </location>
</feature>
<dbReference type="Proteomes" id="UP000252800">
    <property type="component" value="Unassembled WGS sequence"/>
</dbReference>
<organism evidence="2 3">
    <name type="scientific">Enterococcus cecorum</name>
    <dbReference type="NCBI Taxonomy" id="44008"/>
    <lineage>
        <taxon>Bacteria</taxon>
        <taxon>Bacillati</taxon>
        <taxon>Bacillota</taxon>
        <taxon>Bacilli</taxon>
        <taxon>Lactobacillales</taxon>
        <taxon>Enterococcaceae</taxon>
        <taxon>Enterococcus</taxon>
    </lineage>
</organism>
<gene>
    <name evidence="2" type="ORF">EB18_01258</name>
</gene>
<sequence length="60" mass="6751">MVYVLSIDNEPLMPCSNVIARLLLKQGKAKVKYREPFTIKLTYETTTYTQPLTLGVDTGS</sequence>
<dbReference type="InterPro" id="IPR025938">
    <property type="entry name" value="RRXRR_dom"/>
</dbReference>
<dbReference type="AlphaFoldDB" id="A0A366SGU3"/>
<dbReference type="Pfam" id="PF14239">
    <property type="entry name" value="RRXRR"/>
    <property type="match status" value="1"/>
</dbReference>
<evidence type="ECO:0000313" key="2">
    <source>
        <dbReference type="EMBL" id="RBR29472.1"/>
    </source>
</evidence>
<proteinExistence type="predicted"/>
<dbReference type="EMBL" id="LEOY01000008">
    <property type="protein sequence ID" value="RBR29472.1"/>
    <property type="molecule type" value="Genomic_DNA"/>
</dbReference>
<protein>
    <recommendedName>
        <fullName evidence="1">RRXRR domain-containing protein</fullName>
    </recommendedName>
</protein>
<name>A0A366SGU3_9ENTE</name>
<reference evidence="2 3" key="1">
    <citation type="submission" date="2015-06" db="EMBL/GenBank/DDBJ databases">
        <title>The Genome Sequence of Enterococcus cecorum 170AEA1.</title>
        <authorList>
            <consortium name="The Broad Institute Genomics Platform"/>
            <consortium name="The Broad Institute Genome Sequencing Center for Infectious Disease"/>
            <person name="Earl A.M."/>
            <person name="Van Tyne D."/>
            <person name="Lebreton F."/>
            <person name="Saavedra J.T."/>
            <person name="Gilmore M.S."/>
            <person name="Manson McGuire A."/>
            <person name="Clock S."/>
            <person name="Crupain M."/>
            <person name="Rangan U."/>
            <person name="Young S."/>
            <person name="Abouelleil A."/>
            <person name="Cao P."/>
            <person name="Chapman S.B."/>
            <person name="Griggs A."/>
            <person name="Priest M."/>
            <person name="Shea T."/>
            <person name="Wortman J."/>
            <person name="Nusbaum C."/>
            <person name="Birren B."/>
        </authorList>
    </citation>
    <scope>NUCLEOTIDE SEQUENCE [LARGE SCALE GENOMIC DNA]</scope>
    <source>
        <strain evidence="2 3">170AEA1</strain>
    </source>
</reference>
<evidence type="ECO:0000259" key="1">
    <source>
        <dbReference type="Pfam" id="PF14239"/>
    </source>
</evidence>
<evidence type="ECO:0000313" key="3">
    <source>
        <dbReference type="Proteomes" id="UP000252800"/>
    </source>
</evidence>
<accession>A0A366SGU3</accession>